<evidence type="ECO:0000313" key="4">
    <source>
        <dbReference type="Proteomes" id="UP000471501"/>
    </source>
</evidence>
<feature type="domain" description="Enoyl reductase (ER)" evidence="2">
    <location>
        <begin position="10"/>
        <end position="311"/>
    </location>
</feature>
<dbReference type="Gene3D" id="3.90.180.10">
    <property type="entry name" value="Medium-chain alcohol dehydrogenases, catalytic domain"/>
    <property type="match status" value="1"/>
</dbReference>
<sequence length="314" mass="33929">MKAIVLKEQGGVENFTFEFVPVPNIKDDEVLIKVKAVSINPADAIVRENKSVSWIFGEELPLILGWDVSGQVVEKGANVTNIEIGDDVFGVLKHPNIGRTYAEFVVAPASQLAVKPKNISHEQAAASALAALTALQPINKVGIKENDRVLITAAGGGVGHFAVQFAKYFGGYVLALASGAKKDFVIGLGADEFIDYQKGPFEEVVKDIDLVIEAVKADGHINRSMEVLKPGGSLISLWSGITADEALKAKRLNIHAFYNMITYSGPDMEFVAKLLQEGKLVPHVSQVFSWTEIAKAHLEIEKGHTQGKIVIAMD</sequence>
<dbReference type="CDD" id="cd05289">
    <property type="entry name" value="MDR_like_2"/>
    <property type="match status" value="1"/>
</dbReference>
<proteinExistence type="predicted"/>
<dbReference type="Proteomes" id="UP000471501">
    <property type="component" value="Unassembled WGS sequence"/>
</dbReference>
<gene>
    <name evidence="3" type="ORF">GON26_01425</name>
</gene>
<keyword evidence="1" id="KW-0560">Oxidoreductase</keyword>
<dbReference type="InterPro" id="IPR013154">
    <property type="entry name" value="ADH-like_N"/>
</dbReference>
<accession>A0A6I4NMY2</accession>
<organism evidence="3 4">
    <name type="scientific">Flavobacterium hydrocarbonoxydans</name>
    <dbReference type="NCBI Taxonomy" id="2683249"/>
    <lineage>
        <taxon>Bacteria</taxon>
        <taxon>Pseudomonadati</taxon>
        <taxon>Bacteroidota</taxon>
        <taxon>Flavobacteriia</taxon>
        <taxon>Flavobacteriales</taxon>
        <taxon>Flavobacteriaceae</taxon>
        <taxon>Flavobacterium</taxon>
    </lineage>
</organism>
<dbReference type="PROSITE" id="PS01162">
    <property type="entry name" value="QOR_ZETA_CRYSTAL"/>
    <property type="match status" value="1"/>
</dbReference>
<evidence type="ECO:0000313" key="3">
    <source>
        <dbReference type="EMBL" id="MWB93009.1"/>
    </source>
</evidence>
<dbReference type="Gene3D" id="3.40.50.720">
    <property type="entry name" value="NAD(P)-binding Rossmann-like Domain"/>
    <property type="match status" value="1"/>
</dbReference>
<dbReference type="GO" id="GO:0016491">
    <property type="term" value="F:oxidoreductase activity"/>
    <property type="evidence" value="ECO:0007669"/>
    <property type="project" value="UniProtKB-KW"/>
</dbReference>
<dbReference type="InterPro" id="IPR002364">
    <property type="entry name" value="Quin_OxRdtase/zeta-crystal_CS"/>
</dbReference>
<dbReference type="InterPro" id="IPR050700">
    <property type="entry name" value="YIM1/Zinc_Alcohol_DH_Fams"/>
</dbReference>
<dbReference type="SMART" id="SM00829">
    <property type="entry name" value="PKS_ER"/>
    <property type="match status" value="1"/>
</dbReference>
<reference evidence="3 4" key="1">
    <citation type="submission" date="2019-12" db="EMBL/GenBank/DDBJ databases">
        <authorList>
            <person name="Kim Y.S."/>
        </authorList>
    </citation>
    <scope>NUCLEOTIDE SEQUENCE [LARGE SCALE GENOMIC DNA]</scope>
    <source>
        <strain evidence="3 4">GA093</strain>
    </source>
</reference>
<evidence type="ECO:0000259" key="2">
    <source>
        <dbReference type="SMART" id="SM00829"/>
    </source>
</evidence>
<evidence type="ECO:0000256" key="1">
    <source>
        <dbReference type="ARBA" id="ARBA00023002"/>
    </source>
</evidence>
<dbReference type="Pfam" id="PF13602">
    <property type="entry name" value="ADH_zinc_N_2"/>
    <property type="match status" value="1"/>
</dbReference>
<name>A0A6I4NMY2_9FLAO</name>
<dbReference type="GO" id="GO:0008270">
    <property type="term" value="F:zinc ion binding"/>
    <property type="evidence" value="ECO:0007669"/>
    <property type="project" value="InterPro"/>
</dbReference>
<dbReference type="AlphaFoldDB" id="A0A6I4NMY2"/>
<dbReference type="SUPFAM" id="SSF50129">
    <property type="entry name" value="GroES-like"/>
    <property type="match status" value="1"/>
</dbReference>
<dbReference type="EMBL" id="WSTB01000001">
    <property type="protein sequence ID" value="MWB93009.1"/>
    <property type="molecule type" value="Genomic_DNA"/>
</dbReference>
<comment type="caution">
    <text evidence="3">The sequence shown here is derived from an EMBL/GenBank/DDBJ whole genome shotgun (WGS) entry which is preliminary data.</text>
</comment>
<dbReference type="PANTHER" id="PTHR11695:SF294">
    <property type="entry name" value="RETICULON-4-INTERACTING PROTEIN 1, MITOCHONDRIAL"/>
    <property type="match status" value="1"/>
</dbReference>
<dbReference type="InterPro" id="IPR011032">
    <property type="entry name" value="GroES-like_sf"/>
</dbReference>
<keyword evidence="4" id="KW-1185">Reference proteome</keyword>
<dbReference type="SUPFAM" id="SSF51735">
    <property type="entry name" value="NAD(P)-binding Rossmann-fold domains"/>
    <property type="match status" value="1"/>
</dbReference>
<dbReference type="Pfam" id="PF08240">
    <property type="entry name" value="ADH_N"/>
    <property type="match status" value="1"/>
</dbReference>
<dbReference type="PANTHER" id="PTHR11695">
    <property type="entry name" value="ALCOHOL DEHYDROGENASE RELATED"/>
    <property type="match status" value="1"/>
</dbReference>
<dbReference type="InterPro" id="IPR020843">
    <property type="entry name" value="ER"/>
</dbReference>
<dbReference type="InterPro" id="IPR036291">
    <property type="entry name" value="NAD(P)-bd_dom_sf"/>
</dbReference>
<protein>
    <submittedName>
        <fullName evidence="3">Zinc-binding dehydrogenase</fullName>
    </submittedName>
</protein>